<gene>
    <name evidence="1" type="ORF">PPL_08651</name>
</gene>
<organism evidence="1 2">
    <name type="scientific">Heterostelium pallidum (strain ATCC 26659 / Pp 5 / PN500)</name>
    <name type="common">Cellular slime mold</name>
    <name type="synonym">Polysphondylium pallidum</name>
    <dbReference type="NCBI Taxonomy" id="670386"/>
    <lineage>
        <taxon>Eukaryota</taxon>
        <taxon>Amoebozoa</taxon>
        <taxon>Evosea</taxon>
        <taxon>Eumycetozoa</taxon>
        <taxon>Dictyostelia</taxon>
        <taxon>Acytosteliales</taxon>
        <taxon>Acytosteliaceae</taxon>
        <taxon>Heterostelium</taxon>
    </lineage>
</organism>
<dbReference type="InParanoid" id="D3BJC6"/>
<evidence type="ECO:0000313" key="1">
    <source>
        <dbReference type="EMBL" id="EFA78006.1"/>
    </source>
</evidence>
<reference evidence="1 2" key="1">
    <citation type="journal article" date="2011" name="Genome Res.">
        <title>Phylogeny-wide analysis of social amoeba genomes highlights ancient origins for complex intercellular communication.</title>
        <authorList>
            <person name="Heidel A.J."/>
            <person name="Lawal H.M."/>
            <person name="Felder M."/>
            <person name="Schilde C."/>
            <person name="Helps N.R."/>
            <person name="Tunggal B."/>
            <person name="Rivero F."/>
            <person name="John U."/>
            <person name="Schleicher M."/>
            <person name="Eichinger L."/>
            <person name="Platzer M."/>
            <person name="Noegel A.A."/>
            <person name="Schaap P."/>
            <person name="Gloeckner G."/>
        </authorList>
    </citation>
    <scope>NUCLEOTIDE SEQUENCE [LARGE SCALE GENOMIC DNA]</scope>
    <source>
        <strain evidence="2">ATCC 26659 / Pp 5 / PN500</strain>
    </source>
</reference>
<dbReference type="Proteomes" id="UP000001396">
    <property type="component" value="Unassembled WGS sequence"/>
</dbReference>
<evidence type="ECO:0000313" key="2">
    <source>
        <dbReference type="Proteomes" id="UP000001396"/>
    </source>
</evidence>
<dbReference type="EMBL" id="ADBJ01000038">
    <property type="protein sequence ID" value="EFA78006.1"/>
    <property type="molecule type" value="Genomic_DNA"/>
</dbReference>
<comment type="caution">
    <text evidence="1">The sequence shown here is derived from an EMBL/GenBank/DDBJ whole genome shotgun (WGS) entry which is preliminary data.</text>
</comment>
<sequence>MKIRQEYLKSFDQKSFQLRSNKNKFCDWTHFSTVIIITFFKFGGPIIN</sequence>
<dbReference type="RefSeq" id="XP_020430134.1">
    <property type="nucleotide sequence ID" value="XM_020579459.1"/>
</dbReference>
<accession>D3BJC6</accession>
<keyword evidence="2" id="KW-1185">Reference proteome</keyword>
<dbReference type="GeneID" id="31364130"/>
<dbReference type="AlphaFoldDB" id="D3BJC6"/>
<protein>
    <submittedName>
        <fullName evidence="1">Uncharacterized protein</fullName>
    </submittedName>
</protein>
<name>D3BJC6_HETP5</name>
<proteinExistence type="predicted"/>